<keyword evidence="2" id="KW-1185">Reference proteome</keyword>
<proteinExistence type="predicted"/>
<organism evidence="1 2">
    <name type="scientific">Pseudoduganella aquatica</name>
    <dbReference type="NCBI Taxonomy" id="2660641"/>
    <lineage>
        <taxon>Bacteria</taxon>
        <taxon>Pseudomonadati</taxon>
        <taxon>Pseudomonadota</taxon>
        <taxon>Betaproteobacteria</taxon>
        <taxon>Burkholderiales</taxon>
        <taxon>Oxalobacteraceae</taxon>
        <taxon>Telluria group</taxon>
        <taxon>Pseudoduganella</taxon>
    </lineage>
</organism>
<name>A0A7X4HGN9_9BURK</name>
<dbReference type="EMBL" id="WWCU01000049">
    <property type="protein sequence ID" value="MYN10941.1"/>
    <property type="molecule type" value="Genomic_DNA"/>
</dbReference>
<protein>
    <submittedName>
        <fullName evidence="1">Uncharacterized protein</fullName>
    </submittedName>
</protein>
<gene>
    <name evidence="1" type="ORF">GTP77_26840</name>
</gene>
<comment type="caution">
    <text evidence="1">The sequence shown here is derived from an EMBL/GenBank/DDBJ whole genome shotgun (WGS) entry which is preliminary data.</text>
</comment>
<accession>A0A7X4HGN9</accession>
<dbReference type="AlphaFoldDB" id="A0A7X4HGN9"/>
<dbReference type="RefSeq" id="WP_161075220.1">
    <property type="nucleotide sequence ID" value="NZ_WWCU01000049.1"/>
</dbReference>
<reference evidence="1 2" key="1">
    <citation type="submission" date="2019-12" db="EMBL/GenBank/DDBJ databases">
        <title>Novel species isolated from a subtropical stream in China.</title>
        <authorList>
            <person name="Lu H."/>
        </authorList>
    </citation>
    <scope>NUCLEOTIDE SEQUENCE [LARGE SCALE GENOMIC DNA]</scope>
    <source>
        <strain evidence="1 2">FT127W</strain>
    </source>
</reference>
<evidence type="ECO:0000313" key="1">
    <source>
        <dbReference type="EMBL" id="MYN10941.1"/>
    </source>
</evidence>
<evidence type="ECO:0000313" key="2">
    <source>
        <dbReference type="Proteomes" id="UP000450676"/>
    </source>
</evidence>
<sequence length="167" mass="18135">MAGRSISVPASYEAHTALVPRLLVVNDLIGDLFGLSLDPELDSYQLIQAMYYQLPYLTEETGKMRAKGAGLLAKQEASPEDRMALAAIVARVNDRLTQTGTAYNKSVGANPDVKTKLGAQWQDVQELAQKSMQLANEQIVRAEALTYPGTDYVAQTTKAIDAQFAAN</sequence>
<dbReference type="Proteomes" id="UP000450676">
    <property type="component" value="Unassembled WGS sequence"/>
</dbReference>